<name>Q3A2P3_SYNC1</name>
<comment type="pathway">
    <text evidence="1 4">Quinol/quinone metabolism; menaquinone biosynthesis.</text>
</comment>
<dbReference type="HOGENOM" id="CLU_059898_0_0_7"/>
<dbReference type="InterPro" id="IPR003773">
    <property type="entry name" value="Menaquinone_biosynth"/>
</dbReference>
<reference evidence="5 6" key="2">
    <citation type="journal article" date="2012" name="BMC Genomics">
        <title>The genome of Pelobacter carbinolicus reveals surprising metabolic capabilities and physiological features.</title>
        <authorList>
            <person name="Aklujkar M."/>
            <person name="Haveman S.A."/>
            <person name="Didonato R.Jr."/>
            <person name="Chertkov O."/>
            <person name="Han C.S."/>
            <person name="Land M.L."/>
            <person name="Brown P."/>
            <person name="Lovley D.R."/>
        </authorList>
    </citation>
    <scope>NUCLEOTIDE SEQUENCE [LARGE SCALE GENOMIC DNA]</scope>
    <source>
        <strain evidence="6">DSM 2380 / NBRC 103641 / GraBd1</strain>
    </source>
</reference>
<dbReference type="KEGG" id="pca:Pcar_2125"/>
<comment type="similarity">
    <text evidence="4">Belongs to the MqnA/MqnD family. MqnA subfamily.</text>
</comment>
<dbReference type="InterPro" id="IPR030868">
    <property type="entry name" value="MqnA"/>
</dbReference>
<dbReference type="UniPathway" id="UPA00079"/>
<gene>
    <name evidence="4 5" type="primary">mqnA</name>
    <name evidence="5" type="ordered locus">Pcar_2125</name>
</gene>
<dbReference type="GO" id="GO:0016836">
    <property type="term" value="F:hydro-lyase activity"/>
    <property type="evidence" value="ECO:0007669"/>
    <property type="project" value="UniProtKB-UniRule"/>
</dbReference>
<protein>
    <recommendedName>
        <fullName evidence="4">Chorismate dehydratase</fullName>
        <ecNumber evidence="4">4.2.1.151</ecNumber>
    </recommendedName>
    <alternativeName>
        <fullName evidence="4">Menaquinone biosynthetic enzyme MqnA</fullName>
    </alternativeName>
</protein>
<dbReference type="HAMAP" id="MF_00995">
    <property type="entry name" value="MqnA"/>
    <property type="match status" value="1"/>
</dbReference>
<keyword evidence="2 4" id="KW-0474">Menaquinone biosynthesis</keyword>
<comment type="catalytic activity">
    <reaction evidence="4">
        <text>chorismate = 3-[(1-carboxyvinyl)-oxy]benzoate + H2O</text>
        <dbReference type="Rhea" id="RHEA:40051"/>
        <dbReference type="ChEBI" id="CHEBI:15377"/>
        <dbReference type="ChEBI" id="CHEBI:29748"/>
        <dbReference type="ChEBI" id="CHEBI:76981"/>
        <dbReference type="EC" id="4.2.1.151"/>
    </reaction>
</comment>
<dbReference type="SUPFAM" id="SSF53850">
    <property type="entry name" value="Periplasmic binding protein-like II"/>
    <property type="match status" value="1"/>
</dbReference>
<evidence type="ECO:0000256" key="4">
    <source>
        <dbReference type="HAMAP-Rule" id="MF_00995"/>
    </source>
</evidence>
<dbReference type="Proteomes" id="UP000002534">
    <property type="component" value="Chromosome"/>
</dbReference>
<dbReference type="RefSeq" id="WP_011341877.1">
    <property type="nucleotide sequence ID" value="NC_007498.2"/>
</dbReference>
<comment type="function">
    <text evidence="4">Catalyzes the dehydration of chorismate into 3-[(1-carboxyvinyl)oxy]benzoate, a step in the biosynthesis of menaquinone (MK, vitamin K2).</text>
</comment>
<evidence type="ECO:0000256" key="3">
    <source>
        <dbReference type="ARBA" id="ARBA00023239"/>
    </source>
</evidence>
<dbReference type="PANTHER" id="PTHR37690:SF1">
    <property type="entry name" value="CHORISMATE DEHYDRATASE"/>
    <property type="match status" value="1"/>
</dbReference>
<dbReference type="EMBL" id="CP000142">
    <property type="protein sequence ID" value="ABA89364.1"/>
    <property type="molecule type" value="Genomic_DNA"/>
</dbReference>
<evidence type="ECO:0000256" key="1">
    <source>
        <dbReference type="ARBA" id="ARBA00004863"/>
    </source>
</evidence>
<organism evidence="5 6">
    <name type="scientific">Syntrophotalea carbinolica (strain DSM 2380 / NBRC 103641 / GraBd1)</name>
    <name type="common">Pelobacter carbinolicus</name>
    <dbReference type="NCBI Taxonomy" id="338963"/>
    <lineage>
        <taxon>Bacteria</taxon>
        <taxon>Pseudomonadati</taxon>
        <taxon>Thermodesulfobacteriota</taxon>
        <taxon>Desulfuromonadia</taxon>
        <taxon>Desulfuromonadales</taxon>
        <taxon>Syntrophotaleaceae</taxon>
        <taxon>Syntrophotalea</taxon>
    </lineage>
</organism>
<dbReference type="STRING" id="338963.Pcar_2125"/>
<dbReference type="CDD" id="cd13634">
    <property type="entry name" value="PBP2_Sco4506"/>
    <property type="match status" value="1"/>
</dbReference>
<reference evidence="6" key="1">
    <citation type="submission" date="2005-10" db="EMBL/GenBank/DDBJ databases">
        <title>Complete sequence of Pelobacter carbinolicus DSM 2380.</title>
        <authorList>
            <person name="Copeland A."/>
            <person name="Lucas S."/>
            <person name="Lapidus A."/>
            <person name="Barry K."/>
            <person name="Detter J.C."/>
            <person name="Glavina T."/>
            <person name="Hammon N."/>
            <person name="Israni S."/>
            <person name="Pitluck S."/>
            <person name="Chertkov O."/>
            <person name="Schmutz J."/>
            <person name="Larimer F."/>
            <person name="Land M."/>
            <person name="Kyrpides N."/>
            <person name="Ivanova N."/>
            <person name="Richardson P."/>
        </authorList>
    </citation>
    <scope>NUCLEOTIDE SEQUENCE [LARGE SCALE GENOMIC DNA]</scope>
    <source>
        <strain evidence="6">DSM 2380 / NBRC 103641 / GraBd1</strain>
    </source>
</reference>
<accession>Q3A2P3</accession>
<keyword evidence="3 4" id="KW-0456">Lyase</keyword>
<dbReference type="PANTHER" id="PTHR37690">
    <property type="entry name" value="CHORISMATE DEHYDRATASE"/>
    <property type="match status" value="1"/>
</dbReference>
<sequence length="275" mass="31264">MSLRVGHIAYANCVPFFHYLSECGFEGDIYHGVPSELNSLLAEGRIDLSPSSSFEYGKNWRRYSLLPGVSISSCGPVQSVLLFTSRPLHTLNDVPVALTGESATSINLLRLLCLEFYGYRLCERHDAESTVEEIIATGGSGLLIGDRALKAAQQTTAAYVYDLGELWWRHTGLPFVFALWIVHHDAVLLKRQALARFNHQLQASLQRALSDLERLARCSQEASWMGVDKLAAYWRTMSYTFTDQHRQGLEMYFRLAVKHQLLKEIPRLDFMEWVF</sequence>
<dbReference type="EC" id="4.2.1.151" evidence="4"/>
<dbReference type="AlphaFoldDB" id="Q3A2P3"/>
<dbReference type="Pfam" id="PF02621">
    <property type="entry name" value="VitK2_biosynth"/>
    <property type="match status" value="1"/>
</dbReference>
<keyword evidence="6" id="KW-1185">Reference proteome</keyword>
<dbReference type="Gene3D" id="3.40.190.10">
    <property type="entry name" value="Periplasmic binding protein-like II"/>
    <property type="match status" value="2"/>
</dbReference>
<dbReference type="GO" id="GO:0009234">
    <property type="term" value="P:menaquinone biosynthetic process"/>
    <property type="evidence" value="ECO:0007669"/>
    <property type="project" value="UniProtKB-UniRule"/>
</dbReference>
<proteinExistence type="inferred from homology"/>
<evidence type="ECO:0000256" key="2">
    <source>
        <dbReference type="ARBA" id="ARBA00022428"/>
    </source>
</evidence>
<evidence type="ECO:0000313" key="6">
    <source>
        <dbReference type="Proteomes" id="UP000002534"/>
    </source>
</evidence>
<evidence type="ECO:0000313" key="5">
    <source>
        <dbReference type="EMBL" id="ABA89364.1"/>
    </source>
</evidence>
<dbReference type="OrthoDB" id="9810112at2"/>
<dbReference type="eggNOG" id="COG1427">
    <property type="taxonomic scope" value="Bacteria"/>
</dbReference>